<dbReference type="KEGG" id="bim:100744162"/>
<dbReference type="OrthoDB" id="7543142at2759"/>
<feature type="compositionally biased region" description="Polar residues" evidence="2">
    <location>
        <begin position="49"/>
        <end position="67"/>
    </location>
</feature>
<dbReference type="RefSeq" id="XP_024226552.1">
    <property type="nucleotide sequence ID" value="XM_024370784.2"/>
</dbReference>
<accession>A0A6P6FFU2</accession>
<proteinExistence type="predicted"/>
<sequence>MQKMQQEEDNRRFEFASCNITPKKLQRTPRDAGSERKDILSEVKRRIHSTPQNSPNRHPKTPQSSGSFRKDVKLHLECTKRKIPSPHKESLEKIQKTSPSGKFVNTLIGQWYKLTGVRTALPQTVTQENSITEEMRRMYGIEERKIQKLQKKLQSAEETISSLSASHEAELRAKEDILQQLNSDWESITNYYDEISESLKGFQQHKDNLSKLYNDVIITQQSTVKKLQQELSTMKLKDDAQRNIVSTIENKLKDQEKRIHGMMIAETELKKQFEDMKDKSTSEKNYLHNVHAEEKLELMKKQENLTSMNQELQVQLQKITEEKQDLSTALAEKDDKIVKLQEEISTYKNKIGDLLYRNTELSSKYETSFGREGELSKQLQLRTEEVEKLQENLNTRLELESSLAQDLEIIDNKYRNVQNDFINVENKLKETQVRNLNLEQSLDIMKRDNEHKIVELNRKIEFLEREKERMILEKHSKIQELEHAYNLLKEKHEAEITSLKQKYDVKLTEMTKTVTTQHCAFLKLNEALNKMNKDNQNRQTNSDQCTIANRNKLQENLGTRMQPLVESNDNIIETRIKEIESQTQTSQVREMKEQQFQDQENVDRSKAISKDKNEMSDLEQDIYNFSDIEVNNESQTVLSQNRKLRYQLNSPTKIVEYTENYPNFSQNKNITQSNIKIKKQQEKKNEDKNNSIVKKRIFKTRGTGLRQYGTTKNLQYGTLGKISKK</sequence>
<reference evidence="4" key="1">
    <citation type="submission" date="2025-08" db="UniProtKB">
        <authorList>
            <consortium name="RefSeq"/>
        </authorList>
    </citation>
    <scope>IDENTIFICATION</scope>
</reference>
<name>A0A6P6FFU2_BOMIM</name>
<organism evidence="3 4">
    <name type="scientific">Bombus impatiens</name>
    <name type="common">Bumblebee</name>
    <dbReference type="NCBI Taxonomy" id="132113"/>
    <lineage>
        <taxon>Eukaryota</taxon>
        <taxon>Metazoa</taxon>
        <taxon>Ecdysozoa</taxon>
        <taxon>Arthropoda</taxon>
        <taxon>Hexapoda</taxon>
        <taxon>Insecta</taxon>
        <taxon>Pterygota</taxon>
        <taxon>Neoptera</taxon>
        <taxon>Endopterygota</taxon>
        <taxon>Hymenoptera</taxon>
        <taxon>Apocrita</taxon>
        <taxon>Aculeata</taxon>
        <taxon>Apoidea</taxon>
        <taxon>Anthophila</taxon>
        <taxon>Apidae</taxon>
        <taxon>Bombus</taxon>
        <taxon>Pyrobombus</taxon>
    </lineage>
</organism>
<dbReference type="GeneID" id="100744162"/>
<feature type="coiled-coil region" evidence="1">
    <location>
        <begin position="291"/>
        <end position="509"/>
    </location>
</feature>
<feature type="region of interest" description="Disordered" evidence="2">
    <location>
        <begin position="1"/>
        <end position="70"/>
    </location>
</feature>
<evidence type="ECO:0000313" key="4">
    <source>
        <dbReference type="RefSeq" id="XP_024226552.1"/>
    </source>
</evidence>
<protein>
    <submittedName>
        <fullName evidence="4">Flagellar attachment zone protein 1-like</fullName>
    </submittedName>
</protein>
<dbReference type="AlphaFoldDB" id="A0A6P6FFU2"/>
<dbReference type="Proteomes" id="UP000515180">
    <property type="component" value="Unplaced"/>
</dbReference>
<keyword evidence="3" id="KW-1185">Reference proteome</keyword>
<evidence type="ECO:0000256" key="1">
    <source>
        <dbReference type="SAM" id="Coils"/>
    </source>
</evidence>
<evidence type="ECO:0000256" key="2">
    <source>
        <dbReference type="SAM" id="MobiDB-lite"/>
    </source>
</evidence>
<feature type="compositionally biased region" description="Basic and acidic residues" evidence="2">
    <location>
        <begin position="28"/>
        <end position="44"/>
    </location>
</feature>
<feature type="compositionally biased region" description="Basic and acidic residues" evidence="2">
    <location>
        <begin position="1"/>
        <end position="14"/>
    </location>
</feature>
<feature type="coiled-coil region" evidence="1">
    <location>
        <begin position="132"/>
        <end position="184"/>
    </location>
</feature>
<keyword evidence="1" id="KW-0175">Coiled coil</keyword>
<evidence type="ECO:0000313" key="3">
    <source>
        <dbReference type="Proteomes" id="UP000515180"/>
    </source>
</evidence>
<gene>
    <name evidence="4" type="primary">LOC100744162</name>
</gene>